<dbReference type="Proteomes" id="UP000265520">
    <property type="component" value="Unassembled WGS sequence"/>
</dbReference>
<feature type="non-terminal residue" evidence="1">
    <location>
        <position position="43"/>
    </location>
</feature>
<dbReference type="EMBL" id="LXQA010738921">
    <property type="protein sequence ID" value="MCI68569.1"/>
    <property type="molecule type" value="Genomic_DNA"/>
</dbReference>
<comment type="caution">
    <text evidence="1">The sequence shown here is derived from an EMBL/GenBank/DDBJ whole genome shotgun (WGS) entry which is preliminary data.</text>
</comment>
<name>A0A392U539_9FABA</name>
<accession>A0A392U539</accession>
<dbReference type="AlphaFoldDB" id="A0A392U539"/>
<sequence length="43" mass="5147">MWWSLFHNEEVSTDAVPTDLENILQQFQQVFKDTIQLPPERSQ</sequence>
<protein>
    <submittedName>
        <fullName evidence="1">Uncharacterized protein</fullName>
    </submittedName>
</protein>
<proteinExistence type="predicted"/>
<evidence type="ECO:0000313" key="2">
    <source>
        <dbReference type="Proteomes" id="UP000265520"/>
    </source>
</evidence>
<reference evidence="1 2" key="1">
    <citation type="journal article" date="2018" name="Front. Plant Sci.">
        <title>Red Clover (Trifolium pratense) and Zigzag Clover (T. medium) - A Picture of Genomic Similarities and Differences.</title>
        <authorList>
            <person name="Dluhosova J."/>
            <person name="Istvanek J."/>
            <person name="Nedelnik J."/>
            <person name="Repkova J."/>
        </authorList>
    </citation>
    <scope>NUCLEOTIDE SEQUENCE [LARGE SCALE GENOMIC DNA]</scope>
    <source>
        <strain evidence="2">cv. 10/8</strain>
        <tissue evidence="1">Leaf</tissue>
    </source>
</reference>
<keyword evidence="2" id="KW-1185">Reference proteome</keyword>
<evidence type="ECO:0000313" key="1">
    <source>
        <dbReference type="EMBL" id="MCI68569.1"/>
    </source>
</evidence>
<organism evidence="1 2">
    <name type="scientific">Trifolium medium</name>
    <dbReference type="NCBI Taxonomy" id="97028"/>
    <lineage>
        <taxon>Eukaryota</taxon>
        <taxon>Viridiplantae</taxon>
        <taxon>Streptophyta</taxon>
        <taxon>Embryophyta</taxon>
        <taxon>Tracheophyta</taxon>
        <taxon>Spermatophyta</taxon>
        <taxon>Magnoliopsida</taxon>
        <taxon>eudicotyledons</taxon>
        <taxon>Gunneridae</taxon>
        <taxon>Pentapetalae</taxon>
        <taxon>rosids</taxon>
        <taxon>fabids</taxon>
        <taxon>Fabales</taxon>
        <taxon>Fabaceae</taxon>
        <taxon>Papilionoideae</taxon>
        <taxon>50 kb inversion clade</taxon>
        <taxon>NPAAA clade</taxon>
        <taxon>Hologalegina</taxon>
        <taxon>IRL clade</taxon>
        <taxon>Trifolieae</taxon>
        <taxon>Trifolium</taxon>
    </lineage>
</organism>